<dbReference type="EMBL" id="CCEJ010000010">
    <property type="protein sequence ID" value="CDR34853.1"/>
    <property type="molecule type" value="Genomic_DNA"/>
</dbReference>
<gene>
    <name evidence="2" type="ORF">CSEC_2047</name>
</gene>
<keyword evidence="1 2" id="KW-0413">Isomerase</keyword>
<dbReference type="PANTHER" id="PTHR21198">
    <property type="entry name" value="GLUTAMATE RACEMASE"/>
    <property type="match status" value="1"/>
</dbReference>
<reference evidence="2" key="1">
    <citation type="submission" date="2013-12" db="EMBL/GenBank/DDBJ databases">
        <authorList>
            <person name="Linke B."/>
        </authorList>
    </citation>
    <scope>NUCLEOTIDE SEQUENCE [LARGE SCALE GENOMIC DNA]</scope>
    <source>
        <strain evidence="2">CRIB-18</strain>
    </source>
</reference>
<dbReference type="InterPro" id="IPR001920">
    <property type="entry name" value="Asp/Glu_race"/>
</dbReference>
<protein>
    <submittedName>
        <fullName evidence="2">Aspartate racemase</fullName>
        <ecNumber evidence="2">5.1.1.13</ecNumber>
    </submittedName>
</protein>
<dbReference type="PANTHER" id="PTHR21198:SF7">
    <property type="entry name" value="ASPARTATE-GLUTAMATE RACEMASE FAMILY"/>
    <property type="match status" value="1"/>
</dbReference>
<dbReference type="InterPro" id="IPR015942">
    <property type="entry name" value="Asp/Glu/hydantoin_racemase"/>
</dbReference>
<evidence type="ECO:0000256" key="1">
    <source>
        <dbReference type="ARBA" id="ARBA00023235"/>
    </source>
</evidence>
<dbReference type="Pfam" id="PF01177">
    <property type="entry name" value="Asp_Glu_race"/>
    <property type="match status" value="1"/>
</dbReference>
<dbReference type="RefSeq" id="WP_041018410.1">
    <property type="nucleotide sequence ID" value="NZ_CCEJ010000010.1"/>
</dbReference>
<dbReference type="AlphaFoldDB" id="A0A090D322"/>
<proteinExistence type="predicted"/>
<dbReference type="Gene3D" id="3.40.50.1860">
    <property type="match status" value="2"/>
</dbReference>
<dbReference type="GO" id="GO:0047689">
    <property type="term" value="F:aspartate racemase activity"/>
    <property type="evidence" value="ECO:0007669"/>
    <property type="project" value="UniProtKB-EC"/>
</dbReference>
<evidence type="ECO:0000313" key="2">
    <source>
        <dbReference type="EMBL" id="CDR34853.1"/>
    </source>
</evidence>
<dbReference type="EC" id="5.1.1.13" evidence="2"/>
<evidence type="ECO:0000313" key="3">
    <source>
        <dbReference type="Proteomes" id="UP000031552"/>
    </source>
</evidence>
<keyword evidence="3" id="KW-1185">Reference proteome</keyword>
<sequence length="226" mass="25563">MKPKIIGIVGGAGPFAGLRLFERLLFLSSRQYGCYKDGDYPQVLLNSFPFSDMLTDKKNPKLLKTELTLSLNQLRAQGAEVLAIACNTLHNFLEEDQEQEDLIHLPNLLGEELRLDEVPLVLCTRTSRENKLHKKFFECRYPELSLQEKVDGIIDRILQGESRSIARDLLWVIERGKAEAVILGCTELSLFSGELASSTKKVIDPLEMLAKKMLERSFKENQKAPA</sequence>
<dbReference type="SUPFAM" id="SSF53681">
    <property type="entry name" value="Aspartate/glutamate racemase"/>
    <property type="match status" value="2"/>
</dbReference>
<dbReference type="Proteomes" id="UP000031552">
    <property type="component" value="Unassembled WGS sequence"/>
</dbReference>
<dbReference type="OrthoDB" id="9803739at2"/>
<organism evidence="2 3">
    <name type="scientific">Candidatus Criblamydia sequanensis CRIB-18</name>
    <dbReference type="NCBI Taxonomy" id="1437425"/>
    <lineage>
        <taxon>Bacteria</taxon>
        <taxon>Pseudomonadati</taxon>
        <taxon>Chlamydiota</taxon>
        <taxon>Chlamydiia</taxon>
        <taxon>Parachlamydiales</taxon>
        <taxon>Candidatus Criblamydiaceae</taxon>
        <taxon>Candidatus Criblamydia</taxon>
    </lineage>
</organism>
<dbReference type="eggNOG" id="COG1794">
    <property type="taxonomic scope" value="Bacteria"/>
</dbReference>
<accession>A0A090D322</accession>
<comment type="caution">
    <text evidence="2">The sequence shown here is derived from an EMBL/GenBank/DDBJ whole genome shotgun (WGS) entry which is preliminary data.</text>
</comment>
<dbReference type="STRING" id="1437425.CSEC_2047"/>
<reference evidence="2" key="2">
    <citation type="submission" date="2014-09" db="EMBL/GenBank/DDBJ databases">
        <title>Criblamydia sequanensis harbors a mega-plasmid encoding arsenite resistance.</title>
        <authorList>
            <person name="Bertelli C."/>
            <person name="Goesmann A."/>
            <person name="Greub G."/>
        </authorList>
    </citation>
    <scope>NUCLEOTIDE SEQUENCE [LARGE SCALE GENOMIC DNA]</scope>
    <source>
        <strain evidence="2">CRIB-18</strain>
    </source>
</reference>
<name>A0A090D322_9BACT</name>